<sequence length="319" mass="35609">MATINGSSNNVTNQNYINNLFAPTTATPDINKITNAIINKLAQSGVKVELDQSVAGGKQTLDANIAADRDKLKQLFSQIFQLALPRNIKNLTDAENDIQDFMAKLDNQRQGASLLSANMLLTVIESYFSYANLDEDIIAVFAKNMVYHDDKRKELKIELEEISAEMKIYSVIQSEINSALSAASSQTINTDQNGINLMNYQLYGYSSMAEFKTKAEYQLLQKIAPSSTTVTIKQFLLSADKKSGAMGRVENSYKYDKDNNRLANFSTMVSDRSRPLSDSINEKTTRLSDISGRYNAAIEALNRFIQKYDSVIQDILRAI</sequence>
<keyword evidence="2" id="KW-0238">DNA-binding</keyword>
<proteinExistence type="predicted"/>
<dbReference type="Pfam" id="PF04792">
    <property type="entry name" value="LcrV"/>
    <property type="match status" value="1"/>
</dbReference>
<evidence type="ECO:0000313" key="5">
    <source>
        <dbReference type="Proteomes" id="UP001177597"/>
    </source>
</evidence>
<evidence type="ECO:0000256" key="1">
    <source>
        <dbReference type="ARBA" id="ARBA00022908"/>
    </source>
</evidence>
<evidence type="ECO:0000259" key="3">
    <source>
        <dbReference type="PROSITE" id="PS51900"/>
    </source>
</evidence>
<reference evidence="4" key="1">
    <citation type="submission" date="2023-04" db="EMBL/GenBank/DDBJ databases">
        <title>Genome dynamics across the evolutionary transition to endosymbiosis.</title>
        <authorList>
            <person name="Siozios S."/>
            <person name="Nadal-Jimenez P."/>
            <person name="Azagi T."/>
            <person name="Sprong H."/>
            <person name="Frost C.L."/>
            <person name="Parratt S.R."/>
            <person name="Taylor G."/>
            <person name="Brettell L."/>
            <person name="Lew K.C."/>
            <person name="Croft L."/>
            <person name="King K.C."/>
            <person name="Brockhurst M.A."/>
            <person name="Hypsa V."/>
            <person name="Novakova E."/>
            <person name="Darby A.C."/>
            <person name="Hurst G.D.D."/>
        </authorList>
    </citation>
    <scope>NUCLEOTIDE SEQUENCE</scope>
    <source>
        <strain evidence="4">AIh</strain>
    </source>
</reference>
<dbReference type="GO" id="GO:0003677">
    <property type="term" value="F:DNA binding"/>
    <property type="evidence" value="ECO:0007669"/>
    <property type="project" value="UniProtKB-UniRule"/>
</dbReference>
<keyword evidence="1" id="KW-0229">DNA integration</keyword>
<dbReference type="PRINTS" id="PR01592">
    <property type="entry name" value="LCRVANTIGEN"/>
</dbReference>
<dbReference type="GO" id="GO:0005576">
    <property type="term" value="C:extracellular region"/>
    <property type="evidence" value="ECO:0007669"/>
    <property type="project" value="InterPro"/>
</dbReference>
<dbReference type="RefSeq" id="WP_280628708.1">
    <property type="nucleotide sequence ID" value="NZ_CP123498.1"/>
</dbReference>
<gene>
    <name evidence="4" type="ORF">QE207_11800</name>
</gene>
<dbReference type="SUPFAM" id="SSF103388">
    <property type="entry name" value="Virulence-associated V antigen"/>
    <property type="match status" value="1"/>
</dbReference>
<organism evidence="4 5">
    <name type="scientific">Arsenophonus nasoniae</name>
    <name type="common">son-killer infecting Nasonia vitripennis</name>
    <dbReference type="NCBI Taxonomy" id="638"/>
    <lineage>
        <taxon>Bacteria</taxon>
        <taxon>Pseudomonadati</taxon>
        <taxon>Pseudomonadota</taxon>
        <taxon>Gammaproteobacteria</taxon>
        <taxon>Enterobacterales</taxon>
        <taxon>Morganellaceae</taxon>
        <taxon>Arsenophonus</taxon>
    </lineage>
</organism>
<evidence type="ECO:0000256" key="2">
    <source>
        <dbReference type="PROSITE-ProRule" id="PRU01248"/>
    </source>
</evidence>
<accession>A0AA95GDV6</accession>
<dbReference type="InterPro" id="IPR044068">
    <property type="entry name" value="CB"/>
</dbReference>
<feature type="domain" description="Core-binding (CB)" evidence="3">
    <location>
        <begin position="55"/>
        <end position="132"/>
    </location>
</feature>
<dbReference type="PROSITE" id="PS51900">
    <property type="entry name" value="CB"/>
    <property type="match status" value="1"/>
</dbReference>
<name>A0AA95GDV6_9GAMM</name>
<dbReference type="Proteomes" id="UP001177597">
    <property type="component" value="Chromosome"/>
</dbReference>
<protein>
    <submittedName>
        <fullName evidence="4">Virulence-associated V antigen</fullName>
    </submittedName>
</protein>
<dbReference type="InterPro" id="IPR005413">
    <property type="entry name" value="LowCa_resp_V_Ag"/>
</dbReference>
<dbReference type="AlphaFoldDB" id="A0AA95GDV6"/>
<dbReference type="GO" id="GO:0015074">
    <property type="term" value="P:DNA integration"/>
    <property type="evidence" value="ECO:0007669"/>
    <property type="project" value="UniProtKB-KW"/>
</dbReference>
<dbReference type="EMBL" id="CP123498">
    <property type="protein sequence ID" value="WGL94405.1"/>
    <property type="molecule type" value="Genomic_DNA"/>
</dbReference>
<dbReference type="InterPro" id="IPR036139">
    <property type="entry name" value="Vir_assoc_V_ag_sf"/>
</dbReference>
<evidence type="ECO:0000313" key="4">
    <source>
        <dbReference type="EMBL" id="WGL94405.1"/>
    </source>
</evidence>